<feature type="domain" description="Exportin-7/Ran-binding protein 17 TPR repeats" evidence="22">
    <location>
        <begin position="1687"/>
        <end position="1936"/>
    </location>
</feature>
<feature type="domain" description="RNA polymerase Rpb2" evidence="20">
    <location>
        <begin position="597"/>
        <end position="658"/>
    </location>
</feature>
<keyword evidence="9" id="KW-0862">Zinc</keyword>
<dbReference type="GO" id="GO:0005634">
    <property type="term" value="C:nucleus"/>
    <property type="evidence" value="ECO:0007669"/>
    <property type="project" value="UniProtKB-SubCell"/>
</dbReference>
<comment type="similarity">
    <text evidence="2 13">Belongs to the RNA polymerase beta chain family.</text>
</comment>
<evidence type="ECO:0000259" key="16">
    <source>
        <dbReference type="Pfam" id="PF04560"/>
    </source>
</evidence>
<dbReference type="GO" id="GO:0008270">
    <property type="term" value="F:zinc ion binding"/>
    <property type="evidence" value="ECO:0007669"/>
    <property type="project" value="UniProtKB-KW"/>
</dbReference>
<feature type="region of interest" description="Disordered" evidence="14">
    <location>
        <begin position="923"/>
        <end position="949"/>
    </location>
</feature>
<dbReference type="FunFam" id="2.40.270.10:FF:000006">
    <property type="entry name" value="DNA-directed RNA polymerase subunit beta"/>
    <property type="match status" value="1"/>
</dbReference>
<dbReference type="EMBL" id="QEAP01000483">
    <property type="protein sequence ID" value="TPX65527.1"/>
    <property type="molecule type" value="Genomic_DNA"/>
</dbReference>
<evidence type="ECO:0000259" key="17">
    <source>
        <dbReference type="Pfam" id="PF04561"/>
    </source>
</evidence>
<dbReference type="SUPFAM" id="SSF64484">
    <property type="entry name" value="beta and beta-prime subunits of DNA dependent RNA-polymerase"/>
    <property type="match status" value="1"/>
</dbReference>
<dbReference type="NCBIfam" id="NF007175">
    <property type="entry name" value="PRK09606.1"/>
    <property type="match status" value="1"/>
</dbReference>
<feature type="domain" description="RNA polymerase Rpb2" evidence="19">
    <location>
        <begin position="498"/>
        <end position="561"/>
    </location>
</feature>
<evidence type="ECO:0000256" key="7">
    <source>
        <dbReference type="ARBA" id="ARBA00022723"/>
    </source>
</evidence>
<keyword evidence="12" id="KW-0539">Nucleus</keyword>
<evidence type="ECO:0000313" key="23">
    <source>
        <dbReference type="EMBL" id="TPX65527.1"/>
    </source>
</evidence>
<dbReference type="InterPro" id="IPR007642">
    <property type="entry name" value="RNA_pol_Rpb2_2"/>
</dbReference>
<dbReference type="Proteomes" id="UP000320333">
    <property type="component" value="Unassembled WGS sequence"/>
</dbReference>
<dbReference type="FunFam" id="3.90.1800.10:FF:000002">
    <property type="entry name" value="DNA-directed RNA polymerase subunit beta"/>
    <property type="match status" value="1"/>
</dbReference>
<keyword evidence="24" id="KW-1185">Reference proteome</keyword>
<dbReference type="FunFam" id="2.40.50.150:FF:000002">
    <property type="entry name" value="DNA-directed RNA polymerase subunit beta"/>
    <property type="match status" value="1"/>
</dbReference>
<dbReference type="Gene3D" id="1.25.10.10">
    <property type="entry name" value="Leucine-rich Repeat Variant"/>
    <property type="match status" value="1"/>
</dbReference>
<evidence type="ECO:0000259" key="20">
    <source>
        <dbReference type="Pfam" id="PF04566"/>
    </source>
</evidence>
<feature type="domain" description="RNA polymerase Rpb2" evidence="16">
    <location>
        <begin position="1133"/>
        <end position="1224"/>
    </location>
</feature>
<feature type="domain" description="RNA polymerase Rpb2" evidence="17">
    <location>
        <begin position="234"/>
        <end position="421"/>
    </location>
</feature>
<dbReference type="GO" id="GO:0003899">
    <property type="term" value="F:DNA-directed RNA polymerase activity"/>
    <property type="evidence" value="ECO:0007669"/>
    <property type="project" value="UniProtKB-EC"/>
</dbReference>
<dbReference type="Gene3D" id="3.90.1070.20">
    <property type="match status" value="1"/>
</dbReference>
<dbReference type="Pfam" id="PF25795">
    <property type="entry name" value="TPR_XPO7"/>
    <property type="match status" value="1"/>
</dbReference>
<evidence type="ECO:0000256" key="9">
    <source>
        <dbReference type="ARBA" id="ARBA00022833"/>
    </source>
</evidence>
<dbReference type="InterPro" id="IPR007645">
    <property type="entry name" value="RNA_pol_Rpb2_3"/>
</dbReference>
<comment type="function">
    <text evidence="13">DNA-dependent RNA polymerase catalyzes the transcription of DNA into RNA using the four ribonucleoside triphosphates as substrates.</text>
</comment>
<comment type="caution">
    <text evidence="23">The sequence shown here is derived from an EMBL/GenBank/DDBJ whole genome shotgun (WGS) entry which is preliminary data.</text>
</comment>
<evidence type="ECO:0000259" key="22">
    <source>
        <dbReference type="Pfam" id="PF25795"/>
    </source>
</evidence>
<dbReference type="Pfam" id="PF04561">
    <property type="entry name" value="RNA_pol_Rpb2_2"/>
    <property type="match status" value="1"/>
</dbReference>
<evidence type="ECO:0000256" key="14">
    <source>
        <dbReference type="SAM" id="MobiDB-lite"/>
    </source>
</evidence>
<dbReference type="InterPro" id="IPR057947">
    <property type="entry name" value="TPR_XPO7/RBP17"/>
</dbReference>
<dbReference type="InterPro" id="IPR007641">
    <property type="entry name" value="RNA_pol_Rpb2_7"/>
</dbReference>
<evidence type="ECO:0000256" key="12">
    <source>
        <dbReference type="ARBA" id="ARBA00023242"/>
    </source>
</evidence>
<reference evidence="23 24" key="1">
    <citation type="journal article" date="2019" name="Sci. Rep.">
        <title>Comparative genomics of chytrid fungi reveal insights into the obligate biotrophic and pathogenic lifestyle of Synchytrium endobioticum.</title>
        <authorList>
            <person name="van de Vossenberg B.T.L.H."/>
            <person name="Warris S."/>
            <person name="Nguyen H.D.T."/>
            <person name="van Gent-Pelzer M.P.E."/>
            <person name="Joly D.L."/>
            <person name="van de Geest H.C."/>
            <person name="Bonants P.J.M."/>
            <person name="Smith D.S."/>
            <person name="Levesque C.A."/>
            <person name="van der Lee T.A.J."/>
        </authorList>
    </citation>
    <scope>NUCLEOTIDE SEQUENCE [LARGE SCALE GENOMIC DNA]</scope>
    <source>
        <strain evidence="23 24">CBS 675.73</strain>
    </source>
</reference>
<keyword evidence="6 13" id="KW-0548">Nucleotidyltransferase</keyword>
<dbReference type="EC" id="2.7.7.6" evidence="13"/>
<dbReference type="InterPro" id="IPR007646">
    <property type="entry name" value="RNA_pol_Rpb2_4"/>
</dbReference>
<keyword evidence="4 13" id="KW-0240">DNA-directed RNA polymerase</keyword>
<proteinExistence type="inferred from homology"/>
<evidence type="ECO:0000259" key="21">
    <source>
        <dbReference type="Pfam" id="PF04567"/>
    </source>
</evidence>
<evidence type="ECO:0000259" key="19">
    <source>
        <dbReference type="Pfam" id="PF04565"/>
    </source>
</evidence>
<sequence length="2345" mass="266088">MDEFDNDDEFDQQAEYAMGGFEAEGATQWDGDTAMDDDGDSLLTQEDCWTVISSFFQEKGLVSQQLASYNEFIQNTMQEIVEENQPPAIETNSSYSGADDDVSKRYIIKFGQVYLAKPQRREGDGEIDVNFHPQKARLRNLTYAAPIYIDVSLSVKRAIIAEDGEQEFVDETAPQTAKIYAGEMPIMLKSDFCLLHDMSEANLYEIGECPYDVGGYFVINGSEKVLIGQERMATNHVFVFAKKQPATYLYSVEIRSQGEKASKLASTLFMKMMAPKGDMGQVIKTSLPYIKQDVPIVVVFRALGIISDKEIMEKICYDFDDTPMLELLKPCIEEAFPIQTREVALDYIGRRGQSVGATKEKRIKYAMDILQKEMLPHVGTKAHQETRKAYFFGYMIHRLLLATMQRRDFDDRDHFGKKRLDLAGPLMTQLFRILFRKLTKDITRQLQKHVESNKAFNIQSLERSLDANVLKNGLKYSLATGNWGDQSKASQARAGVSQVLNRYTFASTLSHLRRLNSPTDRDGKLAKPRQLHNTQWGMVCPAETPEGQACGLVKNMSLMAIITVGTSSGPFIEHLEELSMETLEEVGPSVLKDATKVFLNGMWLGVHREPENLVENLRSTRRNCEVSPEVSIVHDVTECELRLYTDAGRISRPLFIVDKESQKLLIQRAHVLALRDPDTDATFVDLLSEGVVEYIDTEEEETAMIAMSPDDLESARKAARGIPEIKKERNRTERSQTVSALTLNWTHCEIHPSMILGICASIIPFPDHNQSPRNCYQSAMGKQAMGIFLTSFQYRMDQTMNILFYPQKPLACTRSMEYLRFRELPAGQNAIVCICCYSGYNQEDSLIMNQSSIDKGLFRSLYFKVYIDTEKKEGMTQLETIEKPMRENTLRMRQGSYDKLDVDGLVSPGVRVSGDDILIGKTVPLPKDSEEMGQRTSGHTKRDDSTPLKSTEAGIIDQVMVTTNADGYKFVKVRMRSIRVPQIGDKFASRHGQKGTCGITYRNEDMPFTRDGITPDIIINPHAIPSRMTIGHLVECLLGKVATHTGHEGDATPFTDVNVEEISRELEAFGFQKRGFEVLFNGHTGKKLNAQVYTGPTYYQRLKHMVDDKIHSRARGPLQILTRQPVEGRSRDGGLRFGEMERDCMISHGAAQFLKERLFDVSDAYRVHVCDICGLMAIANLKKNSFQCRSCANTTRISQIHIPYACKLLFQELMAMNIAPRLMTTAMDSATLKQIEEATFALYNPVGMDRARAETTLARHFPTFSDSTLAEVSNASPTVAMGPLESLGNCQQVLQLSASPYAQLFATLHLKTLVISHFQLFSVPQKIELRGFILSYLGTRGVELQLYVMTGMAELFGLVTKLGWFDADEFQNSLTDVSPFLQASNEYRIVGILLLASLVQEMNRMTSVLKNMTRHRKVAVNFRDTQLAQIFKLCLEALKELVAKKMRFASDVEESRMLEFAIQLLRNCLQFDFIGTNPDDSGEDIGSISVSSNPVHMKLFRKLIFESKQFPNSWRPLITDNATLQLLFDMYMSFPVHLTHQVLECLSLVIAARRSLFNDDERASSLSWVLGATVQIVKKFSQSSNLNEKEYHEFARLLVRLKSVNQLSDIVERPQYSEWLETVGSFTIQCFHPSKWITNSVMYMLTFWSKVVSTVPAPPHARAFEQMSDAAVEIAKGFIASRIQAVDMDDDEAEELLNDEPTLTSLLELAANIARLKYKSTSEYLHGVFDVCASQYNELFLLCQSGQVPSTFEANLANVQGKLTWIVYIMGSCVAARSPTQNTEEHEILDGELAVKVLRLIELDTPLVTRMRELGDTRNRTLDLALLYFFYSFRKIYIGPHMDVRQGREIYVRLGEAFGLDDQNKMLDFIVQKLVGNLRFCASNEPLIVRTVDFFSELASGYSPIRYLRKTETAQWMLRFHSAQHLPFLNTNRKKRSMYYATLCRLLFTEDNMEAEALEFLSLFNPQLEELSRLPNLDAFRDPRIRVLLDGLFRDLRGFVSAIELSEAKPSYLLFFNWFYPHMPVLLHALEANVDHPVSITILKFYSEFVLNRAQRLIFDISSPNGILIFRETSKVLEAYGKRAVNYRVEDSRKWVDKYKGYTSCLTIIKNSLAGNYVHFGVFDLYNDPALNNTLGVLFDIILSIPIPDLMAFPKLTTAYFTLMDVFSKNQLTKVGDISPSVVEYIFRAAGEAIKGSDKTNSTNACNAVENIATFLYQQSLLNKNPPALLLQRIMEQPQLIHLLLKRILEAILVEDANDWSLSRPLLPLILSDKPYFDFYVSKLISSQLEPRQPVLLNAFQELMDGVQTTLAPSNKNKFTQQVLHFRRNIMTQNFIILVPQTDEF</sequence>
<evidence type="ECO:0000256" key="4">
    <source>
        <dbReference type="ARBA" id="ARBA00022478"/>
    </source>
</evidence>
<dbReference type="InterPro" id="IPR007644">
    <property type="entry name" value="RNA_pol_bsu_protrusion"/>
</dbReference>
<dbReference type="InterPro" id="IPR015712">
    <property type="entry name" value="DNA-dir_RNA_pol_su2"/>
</dbReference>
<keyword evidence="10" id="KW-0460">Magnesium</keyword>
<evidence type="ECO:0000259" key="18">
    <source>
        <dbReference type="Pfam" id="PF04563"/>
    </source>
</evidence>
<dbReference type="PANTHER" id="PTHR20856">
    <property type="entry name" value="DNA-DIRECTED RNA POLYMERASE I SUBUNIT 2"/>
    <property type="match status" value="1"/>
</dbReference>
<feature type="domain" description="RNA polymerase beta subunit protrusion" evidence="18">
    <location>
        <begin position="60"/>
        <end position="464"/>
    </location>
</feature>
<dbReference type="PROSITE" id="PS01166">
    <property type="entry name" value="RNA_POL_BETA"/>
    <property type="match status" value="1"/>
</dbReference>
<evidence type="ECO:0000256" key="3">
    <source>
        <dbReference type="ARBA" id="ARBA00011730"/>
    </source>
</evidence>
<dbReference type="Gene3D" id="2.40.270.10">
    <property type="entry name" value="DNA-directed RNA polymerase, subunit 2, domain 6"/>
    <property type="match status" value="1"/>
</dbReference>
<keyword evidence="8" id="KW-0863">Zinc-finger</keyword>
<dbReference type="GO" id="GO:0032549">
    <property type="term" value="F:ribonucleoside binding"/>
    <property type="evidence" value="ECO:0007669"/>
    <property type="project" value="InterPro"/>
</dbReference>
<evidence type="ECO:0000256" key="1">
    <source>
        <dbReference type="ARBA" id="ARBA00004123"/>
    </source>
</evidence>
<evidence type="ECO:0000256" key="10">
    <source>
        <dbReference type="ARBA" id="ARBA00022842"/>
    </source>
</evidence>
<evidence type="ECO:0000256" key="8">
    <source>
        <dbReference type="ARBA" id="ARBA00022771"/>
    </source>
</evidence>
<keyword evidence="7" id="KW-0479">Metal-binding</keyword>
<feature type="domain" description="DNA-directed RNA polymerase subunit 2 hybrid-binding" evidence="15">
    <location>
        <begin position="759"/>
        <end position="1131"/>
    </location>
</feature>
<dbReference type="CDD" id="cd00653">
    <property type="entry name" value="RNA_pol_B_RPB2"/>
    <property type="match status" value="1"/>
</dbReference>
<dbReference type="InterPro" id="IPR037033">
    <property type="entry name" value="DNA-dir_RNAP_su2_hyb_sf"/>
</dbReference>
<evidence type="ECO:0000256" key="2">
    <source>
        <dbReference type="ARBA" id="ARBA00006835"/>
    </source>
</evidence>
<dbReference type="STRING" id="246404.A0A507EQA9"/>
<name>A0A507EQA9_9FUNG</name>
<dbReference type="InterPro" id="IPR007120">
    <property type="entry name" value="DNA-dir_RNAP_su2_dom"/>
</dbReference>
<dbReference type="InterPro" id="IPR016024">
    <property type="entry name" value="ARM-type_fold"/>
</dbReference>
<dbReference type="InterPro" id="IPR007647">
    <property type="entry name" value="RNA_pol_Rpb2_5"/>
</dbReference>
<dbReference type="Pfam" id="PF04566">
    <property type="entry name" value="RNA_pol_Rpb2_4"/>
    <property type="match status" value="1"/>
</dbReference>
<dbReference type="InterPro" id="IPR011989">
    <property type="entry name" value="ARM-like"/>
</dbReference>
<evidence type="ECO:0000313" key="24">
    <source>
        <dbReference type="Proteomes" id="UP000320333"/>
    </source>
</evidence>
<evidence type="ECO:0000259" key="15">
    <source>
        <dbReference type="Pfam" id="PF00562"/>
    </source>
</evidence>
<comment type="subunit">
    <text evidence="3">Component of the RNA polymerase II (Pol II) complex consisting of 12 subunits.</text>
</comment>
<dbReference type="GO" id="GO:0000428">
    <property type="term" value="C:DNA-directed RNA polymerase complex"/>
    <property type="evidence" value="ECO:0007669"/>
    <property type="project" value="UniProtKB-KW"/>
</dbReference>
<protein>
    <recommendedName>
        <fullName evidence="13">DNA-directed RNA polymerase subunit beta</fullName>
        <ecNumber evidence="13">2.7.7.6</ecNumber>
    </recommendedName>
</protein>
<keyword evidence="5 13" id="KW-0808">Transferase</keyword>
<gene>
    <name evidence="23" type="ORF">CcCBS67573_g08093</name>
</gene>
<dbReference type="InterPro" id="IPR037034">
    <property type="entry name" value="RNA_pol_Rpb2_2_sf"/>
</dbReference>
<dbReference type="InterPro" id="IPR007121">
    <property type="entry name" value="RNA_pol_bsu_CS"/>
</dbReference>
<dbReference type="Gene3D" id="3.90.1110.10">
    <property type="entry name" value="RNA polymerase Rpb2, domain 2"/>
    <property type="match status" value="1"/>
</dbReference>
<dbReference type="Gene3D" id="2.40.50.150">
    <property type="match status" value="1"/>
</dbReference>
<organism evidence="23 24">
    <name type="scientific">Chytriomyces confervae</name>
    <dbReference type="NCBI Taxonomy" id="246404"/>
    <lineage>
        <taxon>Eukaryota</taxon>
        <taxon>Fungi</taxon>
        <taxon>Fungi incertae sedis</taxon>
        <taxon>Chytridiomycota</taxon>
        <taxon>Chytridiomycota incertae sedis</taxon>
        <taxon>Chytridiomycetes</taxon>
        <taxon>Chytridiales</taxon>
        <taxon>Chytriomycetaceae</taxon>
        <taxon>Chytriomyces</taxon>
    </lineage>
</organism>
<evidence type="ECO:0000256" key="11">
    <source>
        <dbReference type="ARBA" id="ARBA00023163"/>
    </source>
</evidence>
<evidence type="ECO:0000256" key="13">
    <source>
        <dbReference type="RuleBase" id="RU363031"/>
    </source>
</evidence>
<comment type="catalytic activity">
    <reaction evidence="13">
        <text>RNA(n) + a ribonucleoside 5'-triphosphate = RNA(n+1) + diphosphate</text>
        <dbReference type="Rhea" id="RHEA:21248"/>
        <dbReference type="Rhea" id="RHEA-COMP:14527"/>
        <dbReference type="Rhea" id="RHEA-COMP:17342"/>
        <dbReference type="ChEBI" id="CHEBI:33019"/>
        <dbReference type="ChEBI" id="CHEBI:61557"/>
        <dbReference type="ChEBI" id="CHEBI:140395"/>
        <dbReference type="EC" id="2.7.7.6"/>
    </reaction>
</comment>
<dbReference type="InterPro" id="IPR014724">
    <property type="entry name" value="RNA_pol_RPB2_OB-fold"/>
</dbReference>
<dbReference type="GO" id="GO:0006351">
    <property type="term" value="P:DNA-templated transcription"/>
    <property type="evidence" value="ECO:0007669"/>
    <property type="project" value="InterPro"/>
</dbReference>
<evidence type="ECO:0000256" key="6">
    <source>
        <dbReference type="ARBA" id="ARBA00022695"/>
    </source>
</evidence>
<dbReference type="Pfam" id="PF04563">
    <property type="entry name" value="RNA_pol_Rpb2_1"/>
    <property type="match status" value="1"/>
</dbReference>
<evidence type="ECO:0000256" key="5">
    <source>
        <dbReference type="ARBA" id="ARBA00022679"/>
    </source>
</evidence>
<dbReference type="Pfam" id="PF04560">
    <property type="entry name" value="RNA_pol_Rpb2_7"/>
    <property type="match status" value="1"/>
</dbReference>
<accession>A0A507EQA9</accession>
<dbReference type="SUPFAM" id="SSF48371">
    <property type="entry name" value="ARM repeat"/>
    <property type="match status" value="1"/>
</dbReference>
<dbReference type="OrthoDB" id="244158at2759"/>
<feature type="domain" description="RNA polymerase Rpb2" evidence="21">
    <location>
        <begin position="683"/>
        <end position="752"/>
    </location>
</feature>
<dbReference type="Pfam" id="PF00562">
    <property type="entry name" value="RNA_pol_Rpb2_6"/>
    <property type="match status" value="1"/>
</dbReference>
<keyword evidence="11 13" id="KW-0804">Transcription</keyword>
<dbReference type="Pfam" id="PF04565">
    <property type="entry name" value="RNA_pol_Rpb2_3"/>
    <property type="match status" value="1"/>
</dbReference>
<comment type="subcellular location">
    <subcellularLocation>
        <location evidence="1">Nucleus</location>
    </subcellularLocation>
</comment>
<dbReference type="Gene3D" id="3.90.1800.10">
    <property type="entry name" value="RNA polymerase alpha subunit dimerisation domain"/>
    <property type="match status" value="1"/>
</dbReference>
<dbReference type="GO" id="GO:0003677">
    <property type="term" value="F:DNA binding"/>
    <property type="evidence" value="ECO:0007669"/>
    <property type="project" value="InterPro"/>
</dbReference>
<dbReference type="Pfam" id="PF04567">
    <property type="entry name" value="RNA_pol_Rpb2_5"/>
    <property type="match status" value="1"/>
</dbReference>